<dbReference type="InterPro" id="IPR036638">
    <property type="entry name" value="HLH_DNA-bd_sf"/>
</dbReference>
<dbReference type="InterPro" id="IPR011598">
    <property type="entry name" value="bHLH_dom"/>
</dbReference>
<dbReference type="GO" id="GO:0005634">
    <property type="term" value="C:nucleus"/>
    <property type="evidence" value="ECO:0007669"/>
    <property type="project" value="UniProtKB-SubCell"/>
</dbReference>
<feature type="compositionally biased region" description="Low complexity" evidence="7">
    <location>
        <begin position="344"/>
        <end position="358"/>
    </location>
</feature>
<dbReference type="SMART" id="SM00353">
    <property type="entry name" value="HLH"/>
    <property type="match status" value="1"/>
</dbReference>
<dbReference type="GO" id="GO:0000981">
    <property type="term" value="F:DNA-binding transcription factor activity, RNA polymerase II-specific"/>
    <property type="evidence" value="ECO:0007669"/>
    <property type="project" value="TreeGrafter"/>
</dbReference>
<evidence type="ECO:0000313" key="9">
    <source>
        <dbReference type="EMBL" id="CAD7242426.1"/>
    </source>
</evidence>
<dbReference type="EMBL" id="CAJPEV010000266">
    <property type="protein sequence ID" value="CAG0883178.1"/>
    <property type="molecule type" value="Genomic_DNA"/>
</dbReference>
<dbReference type="PROSITE" id="PS50888">
    <property type="entry name" value="BHLH"/>
    <property type="match status" value="1"/>
</dbReference>
<organism evidence="9">
    <name type="scientific">Darwinula stevensoni</name>
    <dbReference type="NCBI Taxonomy" id="69355"/>
    <lineage>
        <taxon>Eukaryota</taxon>
        <taxon>Metazoa</taxon>
        <taxon>Ecdysozoa</taxon>
        <taxon>Arthropoda</taxon>
        <taxon>Crustacea</taxon>
        <taxon>Oligostraca</taxon>
        <taxon>Ostracoda</taxon>
        <taxon>Podocopa</taxon>
        <taxon>Podocopida</taxon>
        <taxon>Darwinulocopina</taxon>
        <taxon>Darwinuloidea</taxon>
        <taxon>Darwinulidae</taxon>
        <taxon>Darwinula</taxon>
    </lineage>
</organism>
<feature type="domain" description="BHLH" evidence="8">
    <location>
        <begin position="145"/>
        <end position="204"/>
    </location>
</feature>
<evidence type="ECO:0000256" key="5">
    <source>
        <dbReference type="ARBA" id="ARBA00023163"/>
    </source>
</evidence>
<dbReference type="SUPFAM" id="SSF47459">
    <property type="entry name" value="HLH, helix-loop-helix DNA-binding domain"/>
    <property type="match status" value="1"/>
</dbReference>
<dbReference type="AlphaFoldDB" id="A0A7R8X8B4"/>
<gene>
    <name evidence="9" type="ORF">DSTB1V02_LOCUS2392</name>
</gene>
<comment type="subcellular location">
    <subcellularLocation>
        <location evidence="1">Nucleus</location>
    </subcellularLocation>
</comment>
<feature type="region of interest" description="Disordered" evidence="7">
    <location>
        <begin position="95"/>
        <end position="130"/>
    </location>
</feature>
<keyword evidence="4" id="KW-0238">DNA-binding</keyword>
<sequence length="358" mass="39121">MNVRMREDARVSTPRSSSPPRTVVDLFLFLRLLSRIRFESGGRWMHTGVLQVEDFLEDILHGGAKEHSILDQLPVAVSPNPTSFEGHAEFLQELLGGGGGGGGGMMKEDGPPLSAPVPGPGSAPGPSLSVSVSEADVRALAKDRQKKDNHNLIERRRRFNINDRIKELATLLPEPDDPNYDLVRDLRQNKGQILKASVEYIRRLKGEVLQSRGVDAERKQLEMINRRLLLRIQHLETLARENGLEVGNGTWEETNAAEHILSSILKSSPFPSAPSIKHECPGGEGNGHDGAKEEGETVEGSHKAIDFMDDDMDLYGNDPLFSSPHITSALNGRIHIESPGDESVGGSLSPSSSMDLTL</sequence>
<name>A0A7R8X8B4_9CRUS</name>
<evidence type="ECO:0000256" key="3">
    <source>
        <dbReference type="ARBA" id="ARBA00023015"/>
    </source>
</evidence>
<evidence type="ECO:0000256" key="4">
    <source>
        <dbReference type="ARBA" id="ARBA00023125"/>
    </source>
</evidence>
<dbReference type="PANTHER" id="PTHR45776:SF2">
    <property type="entry name" value="MIP04163P"/>
    <property type="match status" value="1"/>
</dbReference>
<dbReference type="Pfam" id="PF00010">
    <property type="entry name" value="HLH"/>
    <property type="match status" value="1"/>
</dbReference>
<evidence type="ECO:0000256" key="7">
    <source>
        <dbReference type="SAM" id="MobiDB-lite"/>
    </source>
</evidence>
<protein>
    <recommendedName>
        <fullName evidence="8">BHLH domain-containing protein</fullName>
    </recommendedName>
</protein>
<proteinExistence type="inferred from homology"/>
<feature type="region of interest" description="Disordered" evidence="7">
    <location>
        <begin position="336"/>
        <end position="358"/>
    </location>
</feature>
<feature type="region of interest" description="Disordered" evidence="7">
    <location>
        <begin position="280"/>
        <end position="300"/>
    </location>
</feature>
<keyword evidence="5" id="KW-0804">Transcription</keyword>
<dbReference type="PANTHER" id="PTHR45776">
    <property type="entry name" value="MIP04163P"/>
    <property type="match status" value="1"/>
</dbReference>
<reference evidence="9" key="1">
    <citation type="submission" date="2020-11" db="EMBL/GenBank/DDBJ databases">
        <authorList>
            <person name="Tran Van P."/>
        </authorList>
    </citation>
    <scope>NUCLEOTIDE SEQUENCE</scope>
</reference>
<evidence type="ECO:0000256" key="2">
    <source>
        <dbReference type="ARBA" id="ARBA00008289"/>
    </source>
</evidence>
<keyword evidence="6" id="KW-0539">Nucleus</keyword>
<feature type="compositionally biased region" description="Pro residues" evidence="7">
    <location>
        <begin position="113"/>
        <end position="123"/>
    </location>
</feature>
<dbReference type="EMBL" id="LR899783">
    <property type="protein sequence ID" value="CAD7242426.1"/>
    <property type="molecule type" value="Genomic_DNA"/>
</dbReference>
<keyword evidence="10" id="KW-1185">Reference proteome</keyword>
<dbReference type="Proteomes" id="UP000677054">
    <property type="component" value="Unassembled WGS sequence"/>
</dbReference>
<dbReference type="Gene3D" id="4.10.280.10">
    <property type="entry name" value="Helix-loop-helix DNA-binding domain"/>
    <property type="match status" value="1"/>
</dbReference>
<dbReference type="GO" id="GO:0000978">
    <property type="term" value="F:RNA polymerase II cis-regulatory region sequence-specific DNA binding"/>
    <property type="evidence" value="ECO:0007669"/>
    <property type="project" value="TreeGrafter"/>
</dbReference>
<dbReference type="GO" id="GO:0046983">
    <property type="term" value="F:protein dimerization activity"/>
    <property type="evidence" value="ECO:0007669"/>
    <property type="project" value="InterPro"/>
</dbReference>
<evidence type="ECO:0000259" key="8">
    <source>
        <dbReference type="PROSITE" id="PS50888"/>
    </source>
</evidence>
<evidence type="ECO:0000256" key="6">
    <source>
        <dbReference type="ARBA" id="ARBA00023242"/>
    </source>
</evidence>
<evidence type="ECO:0000256" key="1">
    <source>
        <dbReference type="ARBA" id="ARBA00004123"/>
    </source>
</evidence>
<dbReference type="OrthoDB" id="6242697at2759"/>
<accession>A0A7R8X8B4</accession>
<comment type="similarity">
    <text evidence="2">Belongs to the MiT/TFE family.</text>
</comment>
<evidence type="ECO:0000313" key="10">
    <source>
        <dbReference type="Proteomes" id="UP000677054"/>
    </source>
</evidence>
<keyword evidence="3" id="KW-0805">Transcription regulation</keyword>
<feature type="compositionally biased region" description="Gly residues" evidence="7">
    <location>
        <begin position="95"/>
        <end position="105"/>
    </location>
</feature>